<dbReference type="Gene3D" id="3.90.420.10">
    <property type="entry name" value="Oxidoreductase, molybdopterin-binding domain"/>
    <property type="match status" value="1"/>
</dbReference>
<accession>A0A537L3A6</accession>
<evidence type="ECO:0000256" key="3">
    <source>
        <dbReference type="ARBA" id="ARBA00022617"/>
    </source>
</evidence>
<dbReference type="Proteomes" id="UP000315217">
    <property type="component" value="Unassembled WGS sequence"/>
</dbReference>
<dbReference type="FunFam" id="3.90.420.10:FF:000002">
    <property type="entry name" value="sulfite oxidase, mitochondrial"/>
    <property type="match status" value="1"/>
</dbReference>
<sequence length="350" mass="37507">MLVHSAEPYNAAPPLASLRASPITPIPLFFVRNHGTVPVVDPAPYRLAVTGLVDRELRLSLESLRREFVPSTVTATLQCAGNRRRELHAVRPIEGEIPWDAAAVGTAVWTGASLAEVLRAAGVRGAGRHVLFVGLDAVAADAHGFGGSVPLEKATSPEVLLAYEMNGSPLPPVHGFPLRVVVPGYIGARSVKWLRSVAVAAAPSENYFQAHAYKLFPPSVRAHTADWNAGVTLTGPPVSAVICAPRQGQRLRAGHLSTTGYAFAGGRQIARVEVSADGGVHWETARLVGDAHPWAWRFWEASLRLRPGRQEIVVRAEDSGGAGQPADPAAVWNFKGYVNNAWHRVTVEVE</sequence>
<name>A0A537L3A6_9BACT</name>
<dbReference type="InterPro" id="IPR014756">
    <property type="entry name" value="Ig_E-set"/>
</dbReference>
<evidence type="ECO:0000313" key="10">
    <source>
        <dbReference type="EMBL" id="TMJ11073.1"/>
    </source>
</evidence>
<keyword evidence="6" id="KW-0408">Iron</keyword>
<evidence type="ECO:0000256" key="5">
    <source>
        <dbReference type="ARBA" id="ARBA00023002"/>
    </source>
</evidence>
<dbReference type="EMBL" id="VBAI01000079">
    <property type="protein sequence ID" value="TMJ11073.1"/>
    <property type="molecule type" value="Genomic_DNA"/>
</dbReference>
<dbReference type="GO" id="GO:0043546">
    <property type="term" value="F:molybdopterin cofactor binding"/>
    <property type="evidence" value="ECO:0007669"/>
    <property type="project" value="InterPro"/>
</dbReference>
<dbReference type="InterPro" id="IPR000572">
    <property type="entry name" value="OxRdtase_Mopterin-bd_dom"/>
</dbReference>
<dbReference type="PANTHER" id="PTHR19372">
    <property type="entry name" value="SULFITE REDUCTASE"/>
    <property type="match status" value="1"/>
</dbReference>
<dbReference type="SUPFAM" id="SSF81296">
    <property type="entry name" value="E set domains"/>
    <property type="match status" value="1"/>
</dbReference>
<dbReference type="PANTHER" id="PTHR19372:SF7">
    <property type="entry name" value="SULFITE OXIDASE, MITOCHONDRIAL"/>
    <property type="match status" value="1"/>
</dbReference>
<dbReference type="GO" id="GO:0030151">
    <property type="term" value="F:molybdenum ion binding"/>
    <property type="evidence" value="ECO:0007669"/>
    <property type="project" value="InterPro"/>
</dbReference>
<gene>
    <name evidence="10" type="ORF">E6G98_05960</name>
    <name evidence="9" type="ORF">E6G99_12155</name>
</gene>
<organism evidence="9 12">
    <name type="scientific">Candidatus Segetimicrobium genomatis</name>
    <dbReference type="NCBI Taxonomy" id="2569760"/>
    <lineage>
        <taxon>Bacteria</taxon>
        <taxon>Bacillati</taxon>
        <taxon>Candidatus Sysuimicrobiota</taxon>
        <taxon>Candidatus Sysuimicrobiia</taxon>
        <taxon>Candidatus Sysuimicrobiales</taxon>
        <taxon>Candidatus Segetimicrobiaceae</taxon>
        <taxon>Candidatus Segetimicrobium</taxon>
    </lineage>
</organism>
<dbReference type="Gene3D" id="2.60.40.650">
    <property type="match status" value="1"/>
</dbReference>
<evidence type="ECO:0000256" key="1">
    <source>
        <dbReference type="ARBA" id="ARBA00001924"/>
    </source>
</evidence>
<keyword evidence="4" id="KW-0479">Metal-binding</keyword>
<evidence type="ECO:0000313" key="11">
    <source>
        <dbReference type="Proteomes" id="UP000315217"/>
    </source>
</evidence>
<evidence type="ECO:0000313" key="9">
    <source>
        <dbReference type="EMBL" id="TMJ02484.1"/>
    </source>
</evidence>
<dbReference type="Pfam" id="PF03404">
    <property type="entry name" value="Mo-co_dimer"/>
    <property type="match status" value="1"/>
</dbReference>
<comment type="caution">
    <text evidence="9">The sequence shown here is derived from an EMBL/GenBank/DDBJ whole genome shotgun (WGS) entry which is preliminary data.</text>
</comment>
<dbReference type="GO" id="GO:0020037">
    <property type="term" value="F:heme binding"/>
    <property type="evidence" value="ECO:0007669"/>
    <property type="project" value="TreeGrafter"/>
</dbReference>
<feature type="domain" description="Oxidoreductase molybdopterin-binding" evidence="7">
    <location>
        <begin position="34"/>
        <end position="208"/>
    </location>
</feature>
<dbReference type="InterPro" id="IPR022407">
    <property type="entry name" value="OxRdtase_Mopterin_BS"/>
</dbReference>
<evidence type="ECO:0000256" key="4">
    <source>
        <dbReference type="ARBA" id="ARBA00022723"/>
    </source>
</evidence>
<keyword evidence="5" id="KW-0560">Oxidoreductase</keyword>
<keyword evidence="2" id="KW-0500">Molybdenum</keyword>
<dbReference type="InterPro" id="IPR005066">
    <property type="entry name" value="MoCF_OxRdtse_dimer"/>
</dbReference>
<evidence type="ECO:0000256" key="2">
    <source>
        <dbReference type="ARBA" id="ARBA00022505"/>
    </source>
</evidence>
<proteinExistence type="predicted"/>
<comment type="cofactor">
    <cofactor evidence="1">
        <name>Mo-molybdopterin</name>
        <dbReference type="ChEBI" id="CHEBI:71302"/>
    </cofactor>
</comment>
<dbReference type="AlphaFoldDB" id="A0A537L3A6"/>
<evidence type="ECO:0000313" key="12">
    <source>
        <dbReference type="Proteomes" id="UP000318661"/>
    </source>
</evidence>
<protein>
    <submittedName>
        <fullName evidence="9">Sulfite oxidase</fullName>
    </submittedName>
</protein>
<dbReference type="EMBL" id="VBAJ01000303">
    <property type="protein sequence ID" value="TMJ02484.1"/>
    <property type="molecule type" value="Genomic_DNA"/>
</dbReference>
<dbReference type="GO" id="GO:0006790">
    <property type="term" value="P:sulfur compound metabolic process"/>
    <property type="evidence" value="ECO:0007669"/>
    <property type="project" value="TreeGrafter"/>
</dbReference>
<evidence type="ECO:0000256" key="6">
    <source>
        <dbReference type="ARBA" id="ARBA00023004"/>
    </source>
</evidence>
<dbReference type="InterPro" id="IPR036374">
    <property type="entry name" value="OxRdtase_Mopterin-bd_sf"/>
</dbReference>
<dbReference type="Pfam" id="PF00174">
    <property type="entry name" value="Oxidored_molyb"/>
    <property type="match status" value="1"/>
</dbReference>
<dbReference type="InterPro" id="IPR008335">
    <property type="entry name" value="Mopterin_OxRdtase_euk"/>
</dbReference>
<reference evidence="11 12" key="1">
    <citation type="journal article" date="2019" name="Nat. Microbiol.">
        <title>Mediterranean grassland soil C-N compound turnover is dependent on rainfall and depth, and is mediated by genomically divergent microorganisms.</title>
        <authorList>
            <person name="Diamond S."/>
            <person name="Andeer P.F."/>
            <person name="Li Z."/>
            <person name="Crits-Christoph A."/>
            <person name="Burstein D."/>
            <person name="Anantharaman K."/>
            <person name="Lane K.R."/>
            <person name="Thomas B.C."/>
            <person name="Pan C."/>
            <person name="Northen T.R."/>
            <person name="Banfield J.F."/>
        </authorList>
    </citation>
    <scope>NUCLEOTIDE SEQUENCE [LARGE SCALE GENOMIC DNA]</scope>
    <source>
        <strain evidence="10">NP_1</strain>
        <strain evidence="9">NP_2</strain>
    </source>
</reference>
<evidence type="ECO:0000259" key="8">
    <source>
        <dbReference type="Pfam" id="PF03404"/>
    </source>
</evidence>
<evidence type="ECO:0000259" key="7">
    <source>
        <dbReference type="Pfam" id="PF00174"/>
    </source>
</evidence>
<feature type="domain" description="Moybdenum cofactor oxidoreductase dimerisation" evidence="8">
    <location>
        <begin position="237"/>
        <end position="349"/>
    </location>
</feature>
<keyword evidence="3" id="KW-0349">Heme</keyword>
<dbReference type="PROSITE" id="PS00559">
    <property type="entry name" value="MOLYBDOPTERIN_EUK"/>
    <property type="match status" value="1"/>
</dbReference>
<dbReference type="PRINTS" id="PR00407">
    <property type="entry name" value="EUMOPTERIN"/>
</dbReference>
<dbReference type="SUPFAM" id="SSF56524">
    <property type="entry name" value="Oxidoreductase molybdopterin-binding domain"/>
    <property type="match status" value="1"/>
</dbReference>
<dbReference type="Proteomes" id="UP000318661">
    <property type="component" value="Unassembled WGS sequence"/>
</dbReference>
<dbReference type="GO" id="GO:0008482">
    <property type="term" value="F:sulfite oxidase activity"/>
    <property type="evidence" value="ECO:0007669"/>
    <property type="project" value="TreeGrafter"/>
</dbReference>